<organism evidence="4 5">
    <name type="scientific">Cyclobacterium jeungdonense</name>
    <dbReference type="NCBI Taxonomy" id="708087"/>
    <lineage>
        <taxon>Bacteria</taxon>
        <taxon>Pseudomonadati</taxon>
        <taxon>Bacteroidota</taxon>
        <taxon>Cytophagia</taxon>
        <taxon>Cytophagales</taxon>
        <taxon>Cyclobacteriaceae</taxon>
        <taxon>Cyclobacterium</taxon>
    </lineage>
</organism>
<dbReference type="HAMAP" id="MF_00108">
    <property type="entry name" value="IspD"/>
    <property type="match status" value="1"/>
</dbReference>
<gene>
    <name evidence="3" type="primary">ispD</name>
    <name evidence="4" type="ORF">QWZ15_02435</name>
</gene>
<keyword evidence="3" id="KW-0414">Isoprene biosynthesis</keyword>
<accession>A0ABT8C2Z5</accession>
<dbReference type="CDD" id="cd02516">
    <property type="entry name" value="CDP-ME_synthetase"/>
    <property type="match status" value="1"/>
</dbReference>
<dbReference type="SUPFAM" id="SSF53448">
    <property type="entry name" value="Nucleotide-diphospho-sugar transferases"/>
    <property type="match status" value="1"/>
</dbReference>
<evidence type="ECO:0000256" key="3">
    <source>
        <dbReference type="HAMAP-Rule" id="MF_00108"/>
    </source>
</evidence>
<dbReference type="RefSeq" id="WP_163384823.1">
    <property type="nucleotide sequence ID" value="NZ_JAUFQS010000003.1"/>
</dbReference>
<dbReference type="GO" id="GO:0050518">
    <property type="term" value="F:2-C-methyl-D-erythritol 4-phosphate cytidylyltransferase activity"/>
    <property type="evidence" value="ECO:0007669"/>
    <property type="project" value="UniProtKB-EC"/>
</dbReference>
<feature type="site" description="Transition state stabilizer" evidence="3">
    <location>
        <position position="19"/>
    </location>
</feature>
<feature type="site" description="Transition state stabilizer" evidence="3">
    <location>
        <position position="26"/>
    </location>
</feature>
<dbReference type="Gene3D" id="3.90.550.10">
    <property type="entry name" value="Spore Coat Polysaccharide Biosynthesis Protein SpsA, Chain A"/>
    <property type="match status" value="1"/>
</dbReference>
<comment type="pathway">
    <text evidence="3">Isoprenoid biosynthesis; isopentenyl diphosphate biosynthesis via DXP pathway; isopentenyl diphosphate from 1-deoxy-D-xylulose 5-phosphate: step 2/6.</text>
</comment>
<dbReference type="EMBL" id="JAUFQS010000003">
    <property type="protein sequence ID" value="MDN3686676.1"/>
    <property type="molecule type" value="Genomic_DNA"/>
</dbReference>
<dbReference type="InterPro" id="IPR050088">
    <property type="entry name" value="IspD/TarI_cytidylyltransf_bact"/>
</dbReference>
<evidence type="ECO:0000313" key="4">
    <source>
        <dbReference type="EMBL" id="MDN3686676.1"/>
    </source>
</evidence>
<dbReference type="EC" id="2.7.7.60" evidence="3"/>
<evidence type="ECO:0000256" key="1">
    <source>
        <dbReference type="ARBA" id="ARBA00022679"/>
    </source>
</evidence>
<evidence type="ECO:0000256" key="2">
    <source>
        <dbReference type="ARBA" id="ARBA00022695"/>
    </source>
</evidence>
<keyword evidence="2 3" id="KW-0548">Nucleotidyltransferase</keyword>
<comment type="function">
    <text evidence="3">Catalyzes the formation of 4-diphosphocytidyl-2-C-methyl-D-erythritol from CTP and 2-C-methyl-D-erythritol 4-phosphate (MEP).</text>
</comment>
<dbReference type="PANTHER" id="PTHR32125">
    <property type="entry name" value="2-C-METHYL-D-ERYTHRITOL 4-PHOSPHATE CYTIDYLYLTRANSFERASE, CHLOROPLASTIC"/>
    <property type="match status" value="1"/>
</dbReference>
<feature type="site" description="Positions MEP for the nucleophilic attack" evidence="3">
    <location>
        <position position="211"/>
    </location>
</feature>
<protein>
    <recommendedName>
        <fullName evidence="3">2-C-methyl-D-erythritol 4-phosphate cytidylyltransferase</fullName>
        <ecNumber evidence="3">2.7.7.60</ecNumber>
    </recommendedName>
    <alternativeName>
        <fullName evidence="3">4-diphosphocytidyl-2C-methyl-D-erythritol synthase</fullName>
    </alternativeName>
    <alternativeName>
        <fullName evidence="3">MEP cytidylyltransferase</fullName>
        <shortName evidence="3">MCT</shortName>
    </alternativeName>
</protein>
<dbReference type="InterPro" id="IPR034683">
    <property type="entry name" value="IspD/TarI"/>
</dbReference>
<dbReference type="Proteomes" id="UP001236663">
    <property type="component" value="Unassembled WGS sequence"/>
</dbReference>
<comment type="catalytic activity">
    <reaction evidence="3">
        <text>2-C-methyl-D-erythritol 4-phosphate + CTP + H(+) = 4-CDP-2-C-methyl-D-erythritol + diphosphate</text>
        <dbReference type="Rhea" id="RHEA:13429"/>
        <dbReference type="ChEBI" id="CHEBI:15378"/>
        <dbReference type="ChEBI" id="CHEBI:33019"/>
        <dbReference type="ChEBI" id="CHEBI:37563"/>
        <dbReference type="ChEBI" id="CHEBI:57823"/>
        <dbReference type="ChEBI" id="CHEBI:58262"/>
        <dbReference type="EC" id="2.7.7.60"/>
    </reaction>
</comment>
<dbReference type="InterPro" id="IPR001228">
    <property type="entry name" value="IspD"/>
</dbReference>
<evidence type="ECO:0000313" key="5">
    <source>
        <dbReference type="Proteomes" id="UP001236663"/>
    </source>
</evidence>
<dbReference type="NCBIfam" id="NF001186">
    <property type="entry name" value="PRK00155.2-3"/>
    <property type="match status" value="1"/>
</dbReference>
<comment type="similarity">
    <text evidence="3">Belongs to the IspD/TarI cytidylyltransferase family. IspD subfamily.</text>
</comment>
<sequence length="232" mass="25645">MEKVSNKYAIIVAGGSGTRMGTKIAKQYLAIGGKPVLMHTLNQFFVLDPAIRLLLVLPEADFSYWDDLCQKHDFSIPHQLVKGGKSRFASVRNGLDSISDNTGLVAIHDGVRPFVGGQVIRHSYETAAVKGSAIAVIPLKDSIREIEGPDKSVFRDRGQFRLVQTPQTFQLAKIKEAFSGGEKEIFTDDATVFEYMGWEVCLIPGNPENIKLTSPEDLDFANYLLNKREGSI</sequence>
<name>A0ABT8C2Z5_9BACT</name>
<reference evidence="5" key="1">
    <citation type="journal article" date="2019" name="Int. J. Syst. Evol. Microbiol.">
        <title>The Global Catalogue of Microorganisms (GCM) 10K type strain sequencing project: providing services to taxonomists for standard genome sequencing and annotation.</title>
        <authorList>
            <consortium name="The Broad Institute Genomics Platform"/>
            <consortium name="The Broad Institute Genome Sequencing Center for Infectious Disease"/>
            <person name="Wu L."/>
            <person name="Ma J."/>
        </authorList>
    </citation>
    <scope>NUCLEOTIDE SEQUENCE [LARGE SCALE GENOMIC DNA]</scope>
    <source>
        <strain evidence="5">CECT 7706</strain>
    </source>
</reference>
<dbReference type="Pfam" id="PF01128">
    <property type="entry name" value="IspD"/>
    <property type="match status" value="1"/>
</dbReference>
<keyword evidence="1 3" id="KW-0808">Transferase</keyword>
<dbReference type="InterPro" id="IPR029044">
    <property type="entry name" value="Nucleotide-diphossugar_trans"/>
</dbReference>
<keyword evidence="5" id="KW-1185">Reference proteome</keyword>
<comment type="caution">
    <text evidence="4">The sequence shown here is derived from an EMBL/GenBank/DDBJ whole genome shotgun (WGS) entry which is preliminary data.</text>
</comment>
<feature type="site" description="Positions MEP for the nucleophilic attack" evidence="3">
    <location>
        <position position="157"/>
    </location>
</feature>
<dbReference type="PANTHER" id="PTHR32125:SF4">
    <property type="entry name" value="2-C-METHYL-D-ERYTHRITOL 4-PHOSPHATE CYTIDYLYLTRANSFERASE, CHLOROPLASTIC"/>
    <property type="match status" value="1"/>
</dbReference>
<proteinExistence type="inferred from homology"/>